<reference evidence="1" key="1">
    <citation type="submission" date="2018-02" db="EMBL/GenBank/DDBJ databases">
        <authorList>
            <person name="Cohen D.B."/>
            <person name="Kent A.D."/>
        </authorList>
    </citation>
    <scope>NUCLEOTIDE SEQUENCE</scope>
</reference>
<sequence>MQHISGKLSTSSFQRYKVCMNRSLDERVMAPGSRGVEAVFVRFSGEDSGQTGDAIGEPRVSRRSWSHYISNAPGLTGQLVASRKNSAREGGSPDVGFRHSWYRRKACTAYFCKVLDLQESELGLARYGPANGGHRSVFGPFEGSFPIGIPARPGKILAIREFHVVHECVFFPTCLGLQINLLRVGKTLRASMTTSLPISDFDVLGIVGKLVPPTFQRYGPCTGASLGSQDMTLRIELLTIRELRVVAGVNLLLKGLGSQPKLQWVEENPQRSRSGRFDSAFGPVNGPVKPWSNLVKLGRIWSKLSKLLEMYPGPHFEGFWAWWTLVGSETVWSNLGQTRSTLDKPSQTSGDASRIFFLGLFDVVNPSRIRPARFGLSRFACRHPRKSHSCRAVRLDLCASPFGVQMVVTASLEHIVGNLSMSSFQRYNVCANRSSDERVMAPESRGVGAVFVRFSGEDSGQTGDAIGEPRVSRRSWSRYLSNAPGLAGQIVASRKDSAREGGSPDVGFRRSWYCRKACAAYFCKVPDLQESELGLARYGPANGGHRSVFGPFEGSFPIGIPARPGKILAIREFHVVHECVFFPTCLGSRINLLRVGKTLRASMTTSVGKFRNFQHSLILSAFFHVHGRCSSRYRISTFLVSSESLCHLLFNAFDDPRVARGSWSKPLAQGPWLADQVATGMVDPSRVRNGLVKPWSNSVNPGQTSGDASRIFFLGLFDVVNPSRIRPARFGLSRFVCPHPRKSRGCRHAKRDSPNRAGLIRRGLATSNTPKKKPTWKAVFTRGFLPTGTNLVRKLKPLSKRVTSATTCNFWIIKSSSSQAGISIGKRPLGIRNIPTSSVHKIISYEPKFASVRGLVFLARNKLIYEPRHVGKKTYSCTVWNSRIIKNFSGLAGILTRKMPSDRPKTPQRPLFVGPYLSAPSSVSHNSKTLQEKVAQAFRRYQVRSNPTSGARSNTRAITDKKQGKMSQRFRAFFSRTAAFARRVLPTLYKLTRGPGCVGKMTTPATTCNSQFASSFPRLTGIFTGKARKNSFGTPTSRSHNSLVQIRFMQNLYHWKLDVESFPTICCMTHFEFRKTSKTALENRVKKGYARENRGRFGGGLAWKDKIATWQLHGSRGIITRRAT</sequence>
<dbReference type="AlphaFoldDB" id="A0A2N9IKT6"/>
<protein>
    <submittedName>
        <fullName evidence="1">Uncharacterized protein</fullName>
    </submittedName>
</protein>
<evidence type="ECO:0000313" key="1">
    <source>
        <dbReference type="EMBL" id="SPD25472.1"/>
    </source>
</evidence>
<proteinExistence type="predicted"/>
<accession>A0A2N9IKT6</accession>
<gene>
    <name evidence="1" type="ORF">FSB_LOCUS53354</name>
</gene>
<dbReference type="EMBL" id="OIVN01006118">
    <property type="protein sequence ID" value="SPD25472.1"/>
    <property type="molecule type" value="Genomic_DNA"/>
</dbReference>
<organism evidence="1">
    <name type="scientific">Fagus sylvatica</name>
    <name type="common">Beechnut</name>
    <dbReference type="NCBI Taxonomy" id="28930"/>
    <lineage>
        <taxon>Eukaryota</taxon>
        <taxon>Viridiplantae</taxon>
        <taxon>Streptophyta</taxon>
        <taxon>Embryophyta</taxon>
        <taxon>Tracheophyta</taxon>
        <taxon>Spermatophyta</taxon>
        <taxon>Magnoliopsida</taxon>
        <taxon>eudicotyledons</taxon>
        <taxon>Gunneridae</taxon>
        <taxon>Pentapetalae</taxon>
        <taxon>rosids</taxon>
        <taxon>fabids</taxon>
        <taxon>Fagales</taxon>
        <taxon>Fagaceae</taxon>
        <taxon>Fagus</taxon>
    </lineage>
</organism>
<name>A0A2N9IKT6_FAGSY</name>